<dbReference type="PANTHER" id="PTHR10996">
    <property type="entry name" value="2-HYDROXYACID DEHYDROGENASE-RELATED"/>
    <property type="match status" value="1"/>
</dbReference>
<dbReference type="GO" id="GO:0051287">
    <property type="term" value="F:NAD binding"/>
    <property type="evidence" value="ECO:0007669"/>
    <property type="project" value="InterPro"/>
</dbReference>
<dbReference type="Pfam" id="PF02826">
    <property type="entry name" value="2-Hacid_dh_C"/>
    <property type="match status" value="1"/>
</dbReference>
<dbReference type="CDD" id="cd12168">
    <property type="entry name" value="Mand_dh_like"/>
    <property type="match status" value="1"/>
</dbReference>
<dbReference type="InterPro" id="IPR006140">
    <property type="entry name" value="D-isomer_DH_NAD-bd"/>
</dbReference>
<dbReference type="InterPro" id="IPR050223">
    <property type="entry name" value="D-isomer_2-hydroxyacid_DH"/>
</dbReference>
<dbReference type="SUPFAM" id="SSF52283">
    <property type="entry name" value="Formate/glycerate dehydrogenase catalytic domain-like"/>
    <property type="match status" value="1"/>
</dbReference>
<organism evidence="5 6">
    <name type="scientific">Pestalotiopsis fici (strain W106-1 / CGMCC3.15140)</name>
    <dbReference type="NCBI Taxonomy" id="1229662"/>
    <lineage>
        <taxon>Eukaryota</taxon>
        <taxon>Fungi</taxon>
        <taxon>Dikarya</taxon>
        <taxon>Ascomycota</taxon>
        <taxon>Pezizomycotina</taxon>
        <taxon>Sordariomycetes</taxon>
        <taxon>Xylariomycetidae</taxon>
        <taxon>Amphisphaeriales</taxon>
        <taxon>Sporocadaceae</taxon>
        <taxon>Pestalotiopsis</taxon>
    </lineage>
</organism>
<gene>
    <name evidence="5" type="ORF">PFICI_00109</name>
</gene>
<dbReference type="OMA" id="MNVLYYN"/>
<dbReference type="eggNOG" id="KOG0069">
    <property type="taxonomic scope" value="Eukaryota"/>
</dbReference>
<dbReference type="GO" id="GO:0016618">
    <property type="term" value="F:hydroxypyruvate reductase [NAD(P)H] activity"/>
    <property type="evidence" value="ECO:0007669"/>
    <property type="project" value="TreeGrafter"/>
</dbReference>
<dbReference type="GO" id="GO:0047964">
    <property type="term" value="F:glyoxylate reductase (NADH) activity"/>
    <property type="evidence" value="ECO:0007669"/>
    <property type="project" value="EnsemblFungi"/>
</dbReference>
<dbReference type="PROSITE" id="PS00065">
    <property type="entry name" value="D_2_HYDROXYACID_DH_1"/>
    <property type="match status" value="1"/>
</dbReference>
<keyword evidence="1 2" id="KW-0560">Oxidoreductase</keyword>
<dbReference type="HOGENOM" id="CLU_019796_1_2_1"/>
<evidence type="ECO:0000259" key="3">
    <source>
        <dbReference type="Pfam" id="PF00389"/>
    </source>
</evidence>
<keyword evidence="6" id="KW-1185">Reference proteome</keyword>
<name>W3XM04_PESFW</name>
<dbReference type="InterPro" id="IPR036291">
    <property type="entry name" value="NAD(P)-bd_dom_sf"/>
</dbReference>
<dbReference type="SUPFAM" id="SSF51735">
    <property type="entry name" value="NAD(P)-binding Rossmann-fold domains"/>
    <property type="match status" value="1"/>
</dbReference>
<dbReference type="STRING" id="1229662.W3XM04"/>
<evidence type="ECO:0000313" key="6">
    <source>
        <dbReference type="Proteomes" id="UP000030651"/>
    </source>
</evidence>
<evidence type="ECO:0000256" key="2">
    <source>
        <dbReference type="RuleBase" id="RU003719"/>
    </source>
</evidence>
<dbReference type="Pfam" id="PF00389">
    <property type="entry name" value="2-Hacid_dh"/>
    <property type="match status" value="1"/>
</dbReference>
<dbReference type="InterPro" id="IPR006139">
    <property type="entry name" value="D-isomer_2_OHA_DH_cat_dom"/>
</dbReference>
<dbReference type="GO" id="GO:0030267">
    <property type="term" value="F:glyoxylate reductase (NADPH) activity"/>
    <property type="evidence" value="ECO:0007669"/>
    <property type="project" value="TreeGrafter"/>
</dbReference>
<reference evidence="6" key="1">
    <citation type="journal article" date="2015" name="BMC Genomics">
        <title>Genomic and transcriptomic analysis of the endophytic fungus Pestalotiopsis fici reveals its lifestyle and high potential for synthesis of natural products.</title>
        <authorList>
            <person name="Wang X."/>
            <person name="Zhang X."/>
            <person name="Liu L."/>
            <person name="Xiang M."/>
            <person name="Wang W."/>
            <person name="Sun X."/>
            <person name="Che Y."/>
            <person name="Guo L."/>
            <person name="Liu G."/>
            <person name="Guo L."/>
            <person name="Wang C."/>
            <person name="Yin W.B."/>
            <person name="Stadler M."/>
            <person name="Zhang X."/>
            <person name="Liu X."/>
        </authorList>
    </citation>
    <scope>NUCLEOTIDE SEQUENCE [LARGE SCALE GENOMIC DNA]</scope>
    <source>
        <strain evidence="6">W106-1 / CGMCC3.15140</strain>
    </source>
</reference>
<dbReference type="GeneID" id="19265122"/>
<evidence type="ECO:0008006" key="7">
    <source>
        <dbReference type="Google" id="ProtNLM"/>
    </source>
</evidence>
<dbReference type="PANTHER" id="PTHR10996:SF269">
    <property type="entry name" value="HYPOTHETICAL D-ISOMER SPECIFIC 2-HYDROXYACID DEHYDROGENASE (EUROFUNG)"/>
    <property type="match status" value="1"/>
</dbReference>
<dbReference type="Gene3D" id="3.40.50.720">
    <property type="entry name" value="NAD(P)-binding Rossmann-like Domain"/>
    <property type="match status" value="2"/>
</dbReference>
<sequence>MAARTPFILFFNPVRHATARFAELQKIARCEVVTSKSREEFFRDVSGKYKDISVIYRTSASGAVAGNFDADFIKQLPPTCKFICHNGAGYDQIDPDACSERGITLTYAPDAVTEATADLAVWLLLGALRQLNPALNSLRAGNFKKGVDFGRDPQSKVLGVLGMGRIGRAIKARCEPFGIVTRYHNRRPLAAESAAGAEYVSFEKLLSESDIISVNVPLNAGTRHLIGPKEIAMMKDGVVIINTARGAVLDEAAVAEALESGKIASVGLDVYEKEPIINERLLKNEKALLIPHLGTHTYETLEKMETCALENARRAVLGLPLLTPVPEHEQ</sequence>
<accession>W3XM04</accession>
<feature type="domain" description="D-isomer specific 2-hydroxyacid dehydrogenase NAD-binding" evidence="4">
    <location>
        <begin position="121"/>
        <end position="294"/>
    </location>
</feature>
<dbReference type="PROSITE" id="PS00671">
    <property type="entry name" value="D_2_HYDROXYACID_DH_3"/>
    <property type="match status" value="1"/>
</dbReference>
<dbReference type="PROSITE" id="PS00670">
    <property type="entry name" value="D_2_HYDROXYACID_DH_2"/>
    <property type="match status" value="1"/>
</dbReference>
<dbReference type="AlphaFoldDB" id="W3XM04"/>
<dbReference type="KEGG" id="pfy:PFICI_00109"/>
<feature type="domain" description="D-isomer specific 2-hydroxyacid dehydrogenase catalytic" evidence="3">
    <location>
        <begin position="8"/>
        <end position="325"/>
    </location>
</feature>
<protein>
    <recommendedName>
        <fullName evidence="7">2-hydroxyacid dehydrogenase</fullName>
    </recommendedName>
</protein>
<dbReference type="InParanoid" id="W3XM04"/>
<dbReference type="OrthoDB" id="9991913at2759"/>
<dbReference type="EMBL" id="KI912109">
    <property type="protein sequence ID" value="ETS86281.1"/>
    <property type="molecule type" value="Genomic_DNA"/>
</dbReference>
<evidence type="ECO:0000313" key="5">
    <source>
        <dbReference type="EMBL" id="ETS86281.1"/>
    </source>
</evidence>
<dbReference type="GO" id="GO:0009436">
    <property type="term" value="P:glyoxylate catabolic process"/>
    <property type="evidence" value="ECO:0007669"/>
    <property type="project" value="EnsemblFungi"/>
</dbReference>
<evidence type="ECO:0000259" key="4">
    <source>
        <dbReference type="Pfam" id="PF02826"/>
    </source>
</evidence>
<comment type="similarity">
    <text evidence="2">Belongs to the D-isomer specific 2-hydroxyacid dehydrogenase family.</text>
</comment>
<proteinExistence type="inferred from homology"/>
<dbReference type="Proteomes" id="UP000030651">
    <property type="component" value="Unassembled WGS sequence"/>
</dbReference>
<dbReference type="InterPro" id="IPR029753">
    <property type="entry name" value="D-isomer_DH_CS"/>
</dbReference>
<dbReference type="InterPro" id="IPR029752">
    <property type="entry name" value="D-isomer_DH_CS1"/>
</dbReference>
<evidence type="ECO:0000256" key="1">
    <source>
        <dbReference type="ARBA" id="ARBA00023002"/>
    </source>
</evidence>
<dbReference type="GO" id="GO:0005829">
    <property type="term" value="C:cytosol"/>
    <property type="evidence" value="ECO:0007669"/>
    <property type="project" value="TreeGrafter"/>
</dbReference>
<dbReference type="RefSeq" id="XP_007826881.1">
    <property type="nucleotide sequence ID" value="XM_007828690.1"/>
</dbReference>